<dbReference type="PANTHER" id="PTHR43214">
    <property type="entry name" value="TWO-COMPONENT RESPONSE REGULATOR"/>
    <property type="match status" value="1"/>
</dbReference>
<comment type="subcellular location">
    <subcellularLocation>
        <location evidence="1">Cytoplasm</location>
    </subcellularLocation>
</comment>
<dbReference type="SUPFAM" id="SSF52172">
    <property type="entry name" value="CheY-like"/>
    <property type="match status" value="1"/>
</dbReference>
<evidence type="ECO:0000259" key="8">
    <source>
        <dbReference type="PROSITE" id="PS50043"/>
    </source>
</evidence>
<dbReference type="SMART" id="SM00421">
    <property type="entry name" value="HTH_LUXR"/>
    <property type="match status" value="1"/>
</dbReference>
<evidence type="ECO:0000256" key="4">
    <source>
        <dbReference type="ARBA" id="ARBA00023015"/>
    </source>
</evidence>
<keyword evidence="5" id="KW-0238">DNA-binding</keyword>
<evidence type="ECO:0000256" key="7">
    <source>
        <dbReference type="PROSITE-ProRule" id="PRU00169"/>
    </source>
</evidence>
<keyword evidence="3 7" id="KW-0597">Phosphoprotein</keyword>
<keyword evidence="6" id="KW-0804">Transcription</keyword>
<dbReference type="GO" id="GO:0003677">
    <property type="term" value="F:DNA binding"/>
    <property type="evidence" value="ECO:0007669"/>
    <property type="project" value="UniProtKB-KW"/>
</dbReference>
<protein>
    <submittedName>
        <fullName evidence="10">Response regulator transcription factor</fullName>
    </submittedName>
</protein>
<proteinExistence type="predicted"/>
<dbReference type="PROSITE" id="PS50110">
    <property type="entry name" value="RESPONSE_REGULATORY"/>
    <property type="match status" value="1"/>
</dbReference>
<evidence type="ECO:0000313" key="11">
    <source>
        <dbReference type="Proteomes" id="UP000323732"/>
    </source>
</evidence>
<feature type="modified residue" description="4-aspartylphosphate" evidence="7">
    <location>
        <position position="53"/>
    </location>
</feature>
<dbReference type="InterPro" id="IPR016032">
    <property type="entry name" value="Sig_transdc_resp-reg_C-effctor"/>
</dbReference>
<dbReference type="InterPro" id="IPR001789">
    <property type="entry name" value="Sig_transdc_resp-reg_receiver"/>
</dbReference>
<dbReference type="Proteomes" id="UP000323732">
    <property type="component" value="Unassembled WGS sequence"/>
</dbReference>
<dbReference type="EMBL" id="VTES01000003">
    <property type="protein sequence ID" value="TYS63940.1"/>
    <property type="molecule type" value="Genomic_DNA"/>
</dbReference>
<dbReference type="InterPro" id="IPR000792">
    <property type="entry name" value="Tscrpt_reg_LuxR_C"/>
</dbReference>
<keyword evidence="2" id="KW-0963">Cytoplasm</keyword>
<dbReference type="AlphaFoldDB" id="A0A5D4SL46"/>
<dbReference type="PROSITE" id="PS50043">
    <property type="entry name" value="HTH_LUXR_2"/>
    <property type="match status" value="1"/>
</dbReference>
<feature type="domain" description="HTH luxR-type" evidence="8">
    <location>
        <begin position="146"/>
        <end position="211"/>
    </location>
</feature>
<accession>A0A5D4SL46</accession>
<reference evidence="10 11" key="1">
    <citation type="submission" date="2019-08" db="EMBL/GenBank/DDBJ databases">
        <title>Bacillus genomes from the desert of Cuatro Cienegas, Coahuila.</title>
        <authorList>
            <person name="Olmedo-Alvarez G."/>
        </authorList>
    </citation>
    <scope>NUCLEOTIDE SEQUENCE [LARGE SCALE GENOMIC DNA]</scope>
    <source>
        <strain evidence="10 11">CH37_1T</strain>
    </source>
</reference>
<evidence type="ECO:0000256" key="2">
    <source>
        <dbReference type="ARBA" id="ARBA00022490"/>
    </source>
</evidence>
<evidence type="ECO:0000313" key="10">
    <source>
        <dbReference type="EMBL" id="TYS63940.1"/>
    </source>
</evidence>
<name>A0A5D4SL46_9BACI</name>
<dbReference type="CDD" id="cd17535">
    <property type="entry name" value="REC_NarL-like"/>
    <property type="match status" value="1"/>
</dbReference>
<comment type="caution">
    <text evidence="10">The sequence shown here is derived from an EMBL/GenBank/DDBJ whole genome shotgun (WGS) entry which is preliminary data.</text>
</comment>
<organism evidence="10 11">
    <name type="scientific">Bacillus infantis</name>
    <dbReference type="NCBI Taxonomy" id="324767"/>
    <lineage>
        <taxon>Bacteria</taxon>
        <taxon>Bacillati</taxon>
        <taxon>Bacillota</taxon>
        <taxon>Bacilli</taxon>
        <taxon>Bacillales</taxon>
        <taxon>Bacillaceae</taxon>
        <taxon>Bacillus</taxon>
    </lineage>
</organism>
<dbReference type="InterPro" id="IPR058245">
    <property type="entry name" value="NreC/VraR/RcsB-like_REC"/>
</dbReference>
<dbReference type="GO" id="GO:0000160">
    <property type="term" value="P:phosphorelay signal transduction system"/>
    <property type="evidence" value="ECO:0007669"/>
    <property type="project" value="InterPro"/>
</dbReference>
<evidence type="ECO:0000259" key="9">
    <source>
        <dbReference type="PROSITE" id="PS50110"/>
    </source>
</evidence>
<dbReference type="Pfam" id="PF00196">
    <property type="entry name" value="GerE"/>
    <property type="match status" value="1"/>
</dbReference>
<dbReference type="InterPro" id="IPR039420">
    <property type="entry name" value="WalR-like"/>
</dbReference>
<dbReference type="GO" id="GO:0005737">
    <property type="term" value="C:cytoplasm"/>
    <property type="evidence" value="ECO:0007669"/>
    <property type="project" value="UniProtKB-SubCell"/>
</dbReference>
<keyword evidence="4" id="KW-0805">Transcription regulation</keyword>
<dbReference type="SUPFAM" id="SSF46894">
    <property type="entry name" value="C-terminal effector domain of the bipartite response regulators"/>
    <property type="match status" value="1"/>
</dbReference>
<dbReference type="CDD" id="cd06170">
    <property type="entry name" value="LuxR_C_like"/>
    <property type="match status" value="1"/>
</dbReference>
<feature type="domain" description="Response regulatory" evidence="9">
    <location>
        <begin position="3"/>
        <end position="118"/>
    </location>
</feature>
<gene>
    <name evidence="10" type="ORF">FZD47_10565</name>
</gene>
<dbReference type="Pfam" id="PF00072">
    <property type="entry name" value="Response_reg"/>
    <property type="match status" value="1"/>
</dbReference>
<dbReference type="SMART" id="SM00448">
    <property type="entry name" value="REC"/>
    <property type="match status" value="1"/>
</dbReference>
<evidence type="ECO:0000256" key="6">
    <source>
        <dbReference type="ARBA" id="ARBA00023163"/>
    </source>
</evidence>
<dbReference type="InterPro" id="IPR011006">
    <property type="entry name" value="CheY-like_superfamily"/>
</dbReference>
<dbReference type="GO" id="GO:0006355">
    <property type="term" value="P:regulation of DNA-templated transcription"/>
    <property type="evidence" value="ECO:0007669"/>
    <property type="project" value="InterPro"/>
</dbReference>
<dbReference type="PANTHER" id="PTHR43214:SF1">
    <property type="entry name" value="TRANSCRIPTIONAL REGULATORY PROTEIN COMA"/>
    <property type="match status" value="1"/>
</dbReference>
<evidence type="ECO:0000256" key="3">
    <source>
        <dbReference type="ARBA" id="ARBA00022553"/>
    </source>
</evidence>
<dbReference type="PRINTS" id="PR00038">
    <property type="entry name" value="HTHLUXR"/>
</dbReference>
<sequence>MINVLIIDDHPAVGQGTRSIIEQEEDMKANIITDTDNAMEILKEEKFEVFLVDLYMPKVNGIELTKMILQVNPEATILIYTGFDIVSHYNLLIDAGVAGFISKTAAPEQLITAIRCALREEVVIPLHLLRQLRRVEAGPATNEGQQNLGDITLSSREQEILDGISKGLTNKAIALNMSMSQRTIEFNLTKIFTKLGVGSRTEALLKAREYGLLSRHSIHVD</sequence>
<evidence type="ECO:0000256" key="1">
    <source>
        <dbReference type="ARBA" id="ARBA00004496"/>
    </source>
</evidence>
<dbReference type="Gene3D" id="3.40.50.2300">
    <property type="match status" value="1"/>
</dbReference>
<evidence type="ECO:0000256" key="5">
    <source>
        <dbReference type="ARBA" id="ARBA00023125"/>
    </source>
</evidence>